<keyword evidence="3" id="KW-1185">Reference proteome</keyword>
<name>A0A9W7GHW6_9STRA</name>
<proteinExistence type="predicted"/>
<keyword evidence="1" id="KW-0472">Membrane</keyword>
<evidence type="ECO:0000256" key="1">
    <source>
        <dbReference type="SAM" id="Phobius"/>
    </source>
</evidence>
<evidence type="ECO:0000313" key="3">
    <source>
        <dbReference type="Proteomes" id="UP001165065"/>
    </source>
</evidence>
<dbReference type="AlphaFoldDB" id="A0A9W7GHW6"/>
<protein>
    <submittedName>
        <fullName evidence="2">Uncharacterized protein</fullName>
    </submittedName>
</protein>
<comment type="caution">
    <text evidence="2">The sequence shown here is derived from an EMBL/GenBank/DDBJ whole genome shotgun (WGS) entry which is preliminary data.</text>
</comment>
<keyword evidence="1" id="KW-0812">Transmembrane</keyword>
<gene>
    <name evidence="2" type="ORF">TrCOL_g1308</name>
</gene>
<keyword evidence="1" id="KW-1133">Transmembrane helix</keyword>
<organism evidence="2 3">
    <name type="scientific">Triparma columacea</name>
    <dbReference type="NCBI Taxonomy" id="722753"/>
    <lineage>
        <taxon>Eukaryota</taxon>
        <taxon>Sar</taxon>
        <taxon>Stramenopiles</taxon>
        <taxon>Ochrophyta</taxon>
        <taxon>Bolidophyceae</taxon>
        <taxon>Parmales</taxon>
        <taxon>Triparmaceae</taxon>
        <taxon>Triparma</taxon>
    </lineage>
</organism>
<dbReference type="EMBL" id="BRYA01001479">
    <property type="protein sequence ID" value="GMI44388.1"/>
    <property type="molecule type" value="Genomic_DNA"/>
</dbReference>
<dbReference type="Proteomes" id="UP001165065">
    <property type="component" value="Unassembled WGS sequence"/>
</dbReference>
<feature type="transmembrane region" description="Helical" evidence="1">
    <location>
        <begin position="150"/>
        <end position="169"/>
    </location>
</feature>
<sequence length="182" mass="20162">MRKVESTTRSPSSFLFQSNEFYGDVIPVAESFDPQLPLPQAATFAFILVTFSLLRMKVLAIQECKEDYEKKTKELKAVVLLGLSEPSNERSEEILKIEAEVEASKMAWERAKEIAPGIRVASPDPDINTEAQRQENGANEMSRVTDLSTLVLLGAVALVLISTLTLTVMDPMKGGWDGRMIV</sequence>
<reference evidence="3" key="1">
    <citation type="journal article" date="2023" name="Commun. Biol.">
        <title>Genome analysis of Parmales, the sister group of diatoms, reveals the evolutionary specialization of diatoms from phago-mixotrophs to photoautotrophs.</title>
        <authorList>
            <person name="Ban H."/>
            <person name="Sato S."/>
            <person name="Yoshikawa S."/>
            <person name="Yamada K."/>
            <person name="Nakamura Y."/>
            <person name="Ichinomiya M."/>
            <person name="Sato N."/>
            <person name="Blanc-Mathieu R."/>
            <person name="Endo H."/>
            <person name="Kuwata A."/>
            <person name="Ogata H."/>
        </authorList>
    </citation>
    <scope>NUCLEOTIDE SEQUENCE [LARGE SCALE GENOMIC DNA]</scope>
</reference>
<accession>A0A9W7GHW6</accession>
<evidence type="ECO:0000313" key="2">
    <source>
        <dbReference type="EMBL" id="GMI44388.1"/>
    </source>
</evidence>